<protein>
    <submittedName>
        <fullName evidence="2">Uncharacterized protein</fullName>
    </submittedName>
</protein>
<proteinExistence type="predicted"/>
<feature type="compositionally biased region" description="Basic and acidic residues" evidence="1">
    <location>
        <begin position="10"/>
        <end position="34"/>
    </location>
</feature>
<comment type="caution">
    <text evidence="2">The sequence shown here is derived from an EMBL/GenBank/DDBJ whole genome shotgun (WGS) entry which is preliminary data.</text>
</comment>
<dbReference type="EMBL" id="BJVC01000003">
    <property type="protein sequence ID" value="GEL02514.1"/>
    <property type="molecule type" value="Genomic_DNA"/>
</dbReference>
<feature type="region of interest" description="Disordered" evidence="1">
    <location>
        <begin position="1"/>
        <end position="35"/>
    </location>
</feature>
<keyword evidence="3" id="KW-1185">Reference proteome</keyword>
<sequence>MSKTSTSPQDKSHIRDTRSDRAAQSEIKSDDHGAFRVHVQLLGPEWPQTA</sequence>
<dbReference type="Proteomes" id="UP000321405">
    <property type="component" value="Unassembled WGS sequence"/>
</dbReference>
<evidence type="ECO:0000313" key="3">
    <source>
        <dbReference type="Proteomes" id="UP000321405"/>
    </source>
</evidence>
<evidence type="ECO:0000313" key="2">
    <source>
        <dbReference type="EMBL" id="GEL02514.1"/>
    </source>
</evidence>
<name>A0A511BSD4_9PROT</name>
<gene>
    <name evidence="2" type="ORF">SSA02_16770</name>
</gene>
<dbReference type="AlphaFoldDB" id="A0A511BSD4"/>
<reference evidence="2 3" key="1">
    <citation type="submission" date="2019-07" db="EMBL/GenBank/DDBJ databases">
        <title>Whole genome shotgun sequence of Swaminathania salitolerans NBRC 104436.</title>
        <authorList>
            <person name="Hosoyama A."/>
            <person name="Uohara A."/>
            <person name="Ohji S."/>
            <person name="Ichikawa N."/>
        </authorList>
    </citation>
    <scope>NUCLEOTIDE SEQUENCE [LARGE SCALE GENOMIC DNA]</scope>
    <source>
        <strain evidence="2 3">NBRC 104436</strain>
    </source>
</reference>
<organism evidence="2 3">
    <name type="scientific">Swaminathania salitolerans</name>
    <dbReference type="NCBI Taxonomy" id="182838"/>
    <lineage>
        <taxon>Bacteria</taxon>
        <taxon>Pseudomonadati</taxon>
        <taxon>Pseudomonadota</taxon>
        <taxon>Alphaproteobacteria</taxon>
        <taxon>Acetobacterales</taxon>
        <taxon>Acetobacteraceae</taxon>
        <taxon>Swaminathania</taxon>
    </lineage>
</organism>
<dbReference type="RefSeq" id="WP_186807730.1">
    <property type="nucleotide sequence ID" value="NZ_BJVC01000003.1"/>
</dbReference>
<accession>A0A511BSD4</accession>
<evidence type="ECO:0000256" key="1">
    <source>
        <dbReference type="SAM" id="MobiDB-lite"/>
    </source>
</evidence>